<proteinExistence type="predicted"/>
<dbReference type="InterPro" id="IPR052955">
    <property type="entry name" value="UPF0703_membrane_permease"/>
</dbReference>
<gene>
    <name evidence="4" type="ORF">ACFFRI_16130</name>
</gene>
<keyword evidence="2" id="KW-0812">Transmembrane</keyword>
<organism evidence="4 5">
    <name type="scientific">Nocardioides plantarum</name>
    <dbReference type="NCBI Taxonomy" id="29299"/>
    <lineage>
        <taxon>Bacteria</taxon>
        <taxon>Bacillati</taxon>
        <taxon>Actinomycetota</taxon>
        <taxon>Actinomycetes</taxon>
        <taxon>Propionibacteriales</taxon>
        <taxon>Nocardioidaceae</taxon>
        <taxon>Nocardioides</taxon>
    </lineage>
</organism>
<evidence type="ECO:0000259" key="3">
    <source>
        <dbReference type="Pfam" id="PF21537"/>
    </source>
</evidence>
<protein>
    <submittedName>
        <fullName evidence="4">TIGR03943 family putative permease subunit</fullName>
    </submittedName>
</protein>
<dbReference type="RefSeq" id="WP_140011155.1">
    <property type="nucleotide sequence ID" value="NZ_JBHMDG010000022.1"/>
</dbReference>
<feature type="transmembrane region" description="Helical" evidence="2">
    <location>
        <begin position="50"/>
        <end position="71"/>
    </location>
</feature>
<feature type="transmembrane region" description="Helical" evidence="2">
    <location>
        <begin position="92"/>
        <end position="110"/>
    </location>
</feature>
<reference evidence="4 5" key="1">
    <citation type="submission" date="2024-09" db="EMBL/GenBank/DDBJ databases">
        <authorList>
            <person name="Sun Q."/>
            <person name="Mori K."/>
        </authorList>
    </citation>
    <scope>NUCLEOTIDE SEQUENCE [LARGE SCALE GENOMIC DNA]</scope>
    <source>
        <strain evidence="4 5">JCM 9626</strain>
    </source>
</reference>
<evidence type="ECO:0000313" key="4">
    <source>
        <dbReference type="EMBL" id="MFB9314586.1"/>
    </source>
</evidence>
<feature type="domain" description="DUF1980" evidence="3">
    <location>
        <begin position="160"/>
        <end position="252"/>
    </location>
</feature>
<dbReference type="InterPro" id="IPR048447">
    <property type="entry name" value="DUF1980_C"/>
</dbReference>
<dbReference type="Pfam" id="PF21537">
    <property type="entry name" value="DUF1980_C"/>
    <property type="match status" value="1"/>
</dbReference>
<accession>A0ABV5KD60</accession>
<dbReference type="InterPro" id="IPR015402">
    <property type="entry name" value="DUF1980"/>
</dbReference>
<evidence type="ECO:0000256" key="1">
    <source>
        <dbReference type="SAM" id="MobiDB-lite"/>
    </source>
</evidence>
<dbReference type="Proteomes" id="UP001589750">
    <property type="component" value="Unassembled WGS sequence"/>
</dbReference>
<keyword evidence="5" id="KW-1185">Reference proteome</keyword>
<sequence length="253" mass="27216">MSTPQRAGLRSRLARATMARPTQGLLMAFLGAVLVRLSLSDAYLRYVTAWMKYPILASGVLLMLLAVGLVVSERPEPGHDDGHDDGHGHGPIPLVAWLLVLPGLVTFVISPPELGSYLAERRAGEAQTVAQPAALTTLSKDEVVPVDVTEFIWRAQDGGDTLEGQQVRLTGFVSYDRDGHWYVTRMVIGCCAADAISYQVQVDGDLAKPGRDQWVEVTGTYATGTGTDPDGRTPPAVTATTVEEIPTPAETYE</sequence>
<name>A0ABV5KD60_9ACTN</name>
<keyword evidence="2" id="KW-0472">Membrane</keyword>
<dbReference type="NCBIfam" id="TIGR03943">
    <property type="entry name" value="TIGR03943 family putative permease subunit"/>
    <property type="match status" value="1"/>
</dbReference>
<keyword evidence="2" id="KW-1133">Transmembrane helix</keyword>
<dbReference type="PANTHER" id="PTHR40047:SF1">
    <property type="entry name" value="UPF0703 PROTEIN YCGQ"/>
    <property type="match status" value="1"/>
</dbReference>
<evidence type="ECO:0000313" key="5">
    <source>
        <dbReference type="Proteomes" id="UP001589750"/>
    </source>
</evidence>
<evidence type="ECO:0000256" key="2">
    <source>
        <dbReference type="SAM" id="Phobius"/>
    </source>
</evidence>
<comment type="caution">
    <text evidence="4">The sequence shown here is derived from an EMBL/GenBank/DDBJ whole genome shotgun (WGS) entry which is preliminary data.</text>
</comment>
<dbReference type="EMBL" id="JBHMDG010000022">
    <property type="protein sequence ID" value="MFB9314586.1"/>
    <property type="molecule type" value="Genomic_DNA"/>
</dbReference>
<feature type="region of interest" description="Disordered" evidence="1">
    <location>
        <begin position="220"/>
        <end position="253"/>
    </location>
</feature>
<dbReference type="PANTHER" id="PTHR40047">
    <property type="entry name" value="UPF0703 PROTEIN YCGQ"/>
    <property type="match status" value="1"/>
</dbReference>